<gene>
    <name evidence="2" type="ORF">CKO43_21565</name>
</gene>
<proteinExistence type="predicted"/>
<dbReference type="Pfam" id="PF00903">
    <property type="entry name" value="Glyoxalase"/>
    <property type="match status" value="1"/>
</dbReference>
<dbReference type="EMBL" id="NRRU01000114">
    <property type="protein sequence ID" value="MBK1715350.1"/>
    <property type="molecule type" value="Genomic_DNA"/>
</dbReference>
<dbReference type="PROSITE" id="PS51819">
    <property type="entry name" value="VOC"/>
    <property type="match status" value="1"/>
</dbReference>
<comment type="caution">
    <text evidence="2">The sequence shown here is derived from an EMBL/GenBank/DDBJ whole genome shotgun (WGS) entry which is preliminary data.</text>
</comment>
<evidence type="ECO:0000313" key="2">
    <source>
        <dbReference type="EMBL" id="MBK1715350.1"/>
    </source>
</evidence>
<name>A0ABS1E358_RUBGE</name>
<protein>
    <recommendedName>
        <fullName evidence="1">VOC domain-containing protein</fullName>
    </recommendedName>
</protein>
<keyword evidence="3" id="KW-1185">Reference proteome</keyword>
<dbReference type="PANTHER" id="PTHR33993">
    <property type="entry name" value="GLYOXALASE-RELATED"/>
    <property type="match status" value="1"/>
</dbReference>
<dbReference type="RefSeq" id="WP_200225436.1">
    <property type="nucleotide sequence ID" value="NZ_NRRT01000001.1"/>
</dbReference>
<dbReference type="InterPro" id="IPR052164">
    <property type="entry name" value="Anthracycline_SecMetBiosynth"/>
</dbReference>
<dbReference type="InterPro" id="IPR029068">
    <property type="entry name" value="Glyas_Bleomycin-R_OHBP_Dase"/>
</dbReference>
<dbReference type="Proteomes" id="UP001041814">
    <property type="component" value="Unassembled WGS sequence"/>
</dbReference>
<evidence type="ECO:0000259" key="1">
    <source>
        <dbReference type="PROSITE" id="PS51819"/>
    </source>
</evidence>
<dbReference type="InterPro" id="IPR037523">
    <property type="entry name" value="VOC_core"/>
</dbReference>
<dbReference type="SUPFAM" id="SSF54593">
    <property type="entry name" value="Glyoxalase/Bleomycin resistance protein/Dihydroxybiphenyl dioxygenase"/>
    <property type="match status" value="1"/>
</dbReference>
<feature type="domain" description="VOC" evidence="1">
    <location>
        <begin position="2"/>
        <end position="120"/>
    </location>
</feature>
<reference evidence="2" key="2">
    <citation type="journal article" date="2020" name="Microorganisms">
        <title>Osmotic Adaptation and Compatible Solute Biosynthesis of Phototrophic Bacteria as Revealed from Genome Analyses.</title>
        <authorList>
            <person name="Imhoff J.F."/>
            <person name="Rahn T."/>
            <person name="Kunzel S."/>
            <person name="Keller A."/>
            <person name="Neulinger S.C."/>
        </authorList>
    </citation>
    <scope>NUCLEOTIDE SEQUENCE</scope>
    <source>
        <strain evidence="2">IM 151</strain>
    </source>
</reference>
<evidence type="ECO:0000313" key="3">
    <source>
        <dbReference type="Proteomes" id="UP001041814"/>
    </source>
</evidence>
<dbReference type="InterPro" id="IPR004360">
    <property type="entry name" value="Glyas_Fos-R_dOase_dom"/>
</dbReference>
<dbReference type="Gene3D" id="3.10.180.10">
    <property type="entry name" value="2,3-Dihydroxybiphenyl 1,2-Dioxygenase, domain 1"/>
    <property type="match status" value="1"/>
</dbReference>
<reference evidence="2" key="1">
    <citation type="submission" date="2017-08" db="EMBL/GenBank/DDBJ databases">
        <authorList>
            <person name="Imhoff J.F."/>
            <person name="Rahn T."/>
            <person name="Kuenzel S."/>
            <person name="Neulinger S.C."/>
        </authorList>
    </citation>
    <scope>NUCLEOTIDE SEQUENCE</scope>
    <source>
        <strain evidence="2">IM 151</strain>
    </source>
</reference>
<accession>A0ABS1E358</accession>
<organism evidence="2 3">
    <name type="scientific">Rubrivivax gelatinosus</name>
    <name type="common">Rhodocyclus gelatinosus</name>
    <name type="synonym">Rhodopseudomonas gelatinosa</name>
    <dbReference type="NCBI Taxonomy" id="28068"/>
    <lineage>
        <taxon>Bacteria</taxon>
        <taxon>Pseudomonadati</taxon>
        <taxon>Pseudomonadota</taxon>
        <taxon>Betaproteobacteria</taxon>
        <taxon>Burkholderiales</taxon>
        <taxon>Sphaerotilaceae</taxon>
        <taxon>Rubrivivax</taxon>
    </lineage>
</organism>
<dbReference type="PANTHER" id="PTHR33993:SF2">
    <property type="entry name" value="VOC DOMAIN-CONTAINING PROTEIN"/>
    <property type="match status" value="1"/>
</dbReference>
<sequence length="128" mass="13383">MHLSAVRLFVDDLRAARAFYGTQLALPLRAAGPDEAWLVFDAGGLDLVVEPVAVDAAAEERALVGRFSGLSFAVDDIAAAYQRLLAEGVHFCGEPEAQPWGGVLATLVDPAGNSLQLVQPPRAASGLS</sequence>